<keyword evidence="3" id="KW-1185">Reference proteome</keyword>
<dbReference type="Gene3D" id="3.40.50.12370">
    <property type="match status" value="1"/>
</dbReference>
<evidence type="ECO:0000313" key="2">
    <source>
        <dbReference type="EMBL" id="SDW84152.1"/>
    </source>
</evidence>
<accession>A0A1H2WU70</accession>
<dbReference type="OrthoDB" id="5405249at2"/>
<dbReference type="Proteomes" id="UP000198816">
    <property type="component" value="Unassembled WGS sequence"/>
</dbReference>
<evidence type="ECO:0000313" key="3">
    <source>
        <dbReference type="Proteomes" id="UP000198816"/>
    </source>
</evidence>
<gene>
    <name evidence="2" type="ORF">SAMN05421783_109127</name>
</gene>
<feature type="domain" description="UspA" evidence="1">
    <location>
        <begin position="190"/>
        <end position="277"/>
    </location>
</feature>
<dbReference type="SUPFAM" id="SSF52402">
    <property type="entry name" value="Adenine nucleotide alpha hydrolases-like"/>
    <property type="match status" value="1"/>
</dbReference>
<name>A0A1H2WU70_THIRO</name>
<evidence type="ECO:0000259" key="1">
    <source>
        <dbReference type="Pfam" id="PF00582"/>
    </source>
</evidence>
<dbReference type="InterPro" id="IPR006016">
    <property type="entry name" value="UspA"/>
</dbReference>
<dbReference type="AlphaFoldDB" id="A0A1H2WU70"/>
<dbReference type="Pfam" id="PF00582">
    <property type="entry name" value="Usp"/>
    <property type="match status" value="1"/>
</dbReference>
<dbReference type="RefSeq" id="WP_093031726.1">
    <property type="nucleotide sequence ID" value="NZ_FNNZ01000009.1"/>
</dbReference>
<dbReference type="STRING" id="1058.SAMN05421783_109127"/>
<protein>
    <submittedName>
        <fullName evidence="2">Nucleotide-binding universal stress protein, UspA family</fullName>
    </submittedName>
</protein>
<dbReference type="EMBL" id="FNNZ01000009">
    <property type="protein sequence ID" value="SDW84152.1"/>
    <property type="molecule type" value="Genomic_DNA"/>
</dbReference>
<proteinExistence type="predicted"/>
<sequence length="280" mass="31333">MLHFAYDGSINGDWVSHYAVQLASAQHDRTLRLIHFRGGQILPTILEDKLGRIRRECEHQRVRLIEEILPPAERGLESAIRSAVPAGPEHFLLCGVPARAPGHGALRETIAGRLLRSGHCNVLAVRVVHPGLLGSPRRLLIPVTERPDGFRSGMPFLRLFAPQVTRLHIVLIVRVGRRRFLRMSHELAERLLAPGQAYCERIEQEIVEQLGLGPEVMDAKVVVSDQVAREILIAAHRTKSRLVYLGVSERHPAERFLYGDPVEQILRDASCDVAIYRGAA</sequence>
<reference evidence="3" key="1">
    <citation type="submission" date="2016-10" db="EMBL/GenBank/DDBJ databases">
        <authorList>
            <person name="Varghese N."/>
            <person name="Submissions S."/>
        </authorList>
    </citation>
    <scope>NUCLEOTIDE SEQUENCE [LARGE SCALE GENOMIC DNA]</scope>
    <source>
        <strain evidence="3">DSM 217</strain>
    </source>
</reference>
<organism evidence="2 3">
    <name type="scientific">Thiocapsa roseopersicina</name>
    <dbReference type="NCBI Taxonomy" id="1058"/>
    <lineage>
        <taxon>Bacteria</taxon>
        <taxon>Pseudomonadati</taxon>
        <taxon>Pseudomonadota</taxon>
        <taxon>Gammaproteobacteria</taxon>
        <taxon>Chromatiales</taxon>
        <taxon>Chromatiaceae</taxon>
        <taxon>Thiocapsa</taxon>
    </lineage>
</organism>